<dbReference type="Proteomes" id="UP001430356">
    <property type="component" value="Unassembled WGS sequence"/>
</dbReference>
<evidence type="ECO:0000259" key="2">
    <source>
        <dbReference type="Pfam" id="PF01764"/>
    </source>
</evidence>
<feature type="chain" id="PRO_5043530430" evidence="1">
    <location>
        <begin position="23"/>
        <end position="322"/>
    </location>
</feature>
<reference evidence="3 4" key="1">
    <citation type="journal article" date="2021" name="MBio">
        <title>A New Model Trypanosomatid, Novymonas esmeraldas: Genomic Perception of Its 'Candidatus Pandoraea novymonadis' Endosymbiont.</title>
        <authorList>
            <person name="Zakharova A."/>
            <person name="Saura A."/>
            <person name="Butenko A."/>
            <person name="Podesvova L."/>
            <person name="Warmusova S."/>
            <person name="Kostygov A.Y."/>
            <person name="Nenarokova A."/>
            <person name="Lukes J."/>
            <person name="Opperdoes F.R."/>
            <person name="Yurchenko V."/>
        </authorList>
    </citation>
    <scope>NUCLEOTIDE SEQUENCE [LARGE SCALE GENOMIC DNA]</scope>
    <source>
        <strain evidence="3 4">E262AT.01</strain>
    </source>
</reference>
<dbReference type="PANTHER" id="PTHR45856">
    <property type="entry name" value="ALPHA/BETA-HYDROLASES SUPERFAMILY PROTEIN"/>
    <property type="match status" value="1"/>
</dbReference>
<sequence>MRRALLAVAVAAAMLLSTVVLADTQLVPYRFVEADRSHNFARASYCLTPSVMSWNCGRICRRVPGFYAFTIFQHEVFDTFGYAGVDTVNQQIVLAFRGSVTLMNWLQDLSFVPIPYNTAPSCGRACRVHMGFQNSYLSVRPQVNMAVMRLLGEFPGYQVLVTGHSLGGAMAVLAAVDVQEQFNKMPQSTKPVALYTFGAPRVGNPAFAQWTAAILANGPHYRITHGLDPVPQLPPRSFGFRHAPTEVFYRTMANSSGVVCNDSPTAESRKCSNKYLAVMLTDHLFYMGEPMGCLPFTAKTLTLPVSLYTRLVWEFTKNSFGV</sequence>
<gene>
    <name evidence="3" type="ORF">NESM_000743300</name>
</gene>
<dbReference type="SUPFAM" id="SSF53474">
    <property type="entry name" value="alpha/beta-Hydrolases"/>
    <property type="match status" value="1"/>
</dbReference>
<accession>A0AAW0EVW5</accession>
<dbReference type="InterPro" id="IPR029058">
    <property type="entry name" value="AB_hydrolase_fold"/>
</dbReference>
<proteinExistence type="predicted"/>
<comment type="caution">
    <text evidence="3">The sequence shown here is derived from an EMBL/GenBank/DDBJ whole genome shotgun (WGS) entry which is preliminary data.</text>
</comment>
<dbReference type="EMBL" id="JAECZO010000123">
    <property type="protein sequence ID" value="KAK7197889.1"/>
    <property type="molecule type" value="Genomic_DNA"/>
</dbReference>
<dbReference type="InterPro" id="IPR051218">
    <property type="entry name" value="Sec_MonoDiacylglyc_Lipase"/>
</dbReference>
<organism evidence="3 4">
    <name type="scientific">Novymonas esmeraldas</name>
    <dbReference type="NCBI Taxonomy" id="1808958"/>
    <lineage>
        <taxon>Eukaryota</taxon>
        <taxon>Discoba</taxon>
        <taxon>Euglenozoa</taxon>
        <taxon>Kinetoplastea</taxon>
        <taxon>Metakinetoplastina</taxon>
        <taxon>Trypanosomatida</taxon>
        <taxon>Trypanosomatidae</taxon>
        <taxon>Novymonas</taxon>
    </lineage>
</organism>
<keyword evidence="4" id="KW-1185">Reference proteome</keyword>
<dbReference type="CDD" id="cd00519">
    <property type="entry name" value="Lipase_3"/>
    <property type="match status" value="1"/>
</dbReference>
<dbReference type="Pfam" id="PF01764">
    <property type="entry name" value="Lipase_3"/>
    <property type="match status" value="1"/>
</dbReference>
<feature type="domain" description="Fungal lipase-type" evidence="2">
    <location>
        <begin position="93"/>
        <end position="236"/>
    </location>
</feature>
<dbReference type="PANTHER" id="PTHR45856:SF25">
    <property type="entry name" value="FUNGAL LIPASE-LIKE DOMAIN-CONTAINING PROTEIN"/>
    <property type="match status" value="1"/>
</dbReference>
<dbReference type="InterPro" id="IPR002921">
    <property type="entry name" value="Fungal_lipase-type"/>
</dbReference>
<evidence type="ECO:0000313" key="3">
    <source>
        <dbReference type="EMBL" id="KAK7197889.1"/>
    </source>
</evidence>
<evidence type="ECO:0000256" key="1">
    <source>
        <dbReference type="SAM" id="SignalP"/>
    </source>
</evidence>
<keyword evidence="1" id="KW-0732">Signal</keyword>
<dbReference type="GO" id="GO:0006629">
    <property type="term" value="P:lipid metabolic process"/>
    <property type="evidence" value="ECO:0007669"/>
    <property type="project" value="InterPro"/>
</dbReference>
<name>A0AAW0EVW5_9TRYP</name>
<dbReference type="AlphaFoldDB" id="A0AAW0EVW5"/>
<protein>
    <submittedName>
        <fullName evidence="3">Lipase</fullName>
    </submittedName>
</protein>
<dbReference type="Gene3D" id="3.40.50.1820">
    <property type="entry name" value="alpha/beta hydrolase"/>
    <property type="match status" value="1"/>
</dbReference>
<feature type="signal peptide" evidence="1">
    <location>
        <begin position="1"/>
        <end position="22"/>
    </location>
</feature>
<evidence type="ECO:0000313" key="4">
    <source>
        <dbReference type="Proteomes" id="UP001430356"/>
    </source>
</evidence>